<evidence type="ECO:0000313" key="4">
    <source>
        <dbReference type="EMBL" id="CAE7445568.1"/>
    </source>
</evidence>
<evidence type="ECO:0000259" key="3">
    <source>
        <dbReference type="Pfam" id="PF02582"/>
    </source>
</evidence>
<feature type="region of interest" description="Disordered" evidence="2">
    <location>
        <begin position="1"/>
        <end position="53"/>
    </location>
</feature>
<dbReference type="AlphaFoldDB" id="A0A812RK02"/>
<sequence>MARGTKRSADAAATETSAGTVPEPSDDAEIAVPLESCEDENHRSGPEQGLRRRRDGIVRCARCHEANKRKLMAVGTRGLDLAAHFRMRRSMPGVEVVPSSPEPEADDEMENAKAEIFEVISVPQTPVQVRRKSAKGSSSSPDSMDDETTAPPSESSDGAPPKVLHIGCDVCPRWYVVDQLLFDHWREEKFTCCMIGERCGRKDSKTALVSCPGVPEMCSRMGRPHISRASRPHILPLGFWDLWRPNTALSAAAPKIFAAPVATAGRQRALEAQQLLTSAFEEEAASSSITLLLGLRRKRAKGASTGQPAKAWLLWQDGGAGHMVSAAILSWQRYTTTGPKQLQGGVVLEYIARLPECGAKAYHLILAAEEVALLLGQNELFSACDLTQDGCAFDGRALPALAAHQKWGFQDTDQKEWRDRRLEAYNSDCNLRYMVKRVGQCSLADLAGACGLALRSRHSNGAWARLAASRTEEAKPGKQVWAHLLARPINLSKLGDRLSSLSSAEYSCRLWRMRRGPKATPLPQVLICDSKSADAGSAVVLADGCLILWDASADMEQQMLQLAASCPADRRGPTTIGAVDVVLEGRYLTAESSEPVASESIDFVYQDEVSGSETRLDQITGQLRIRAFQEAEWSQEADREARLEQIAISLGMDVAVRLEALETKIERKIQEDWKALEKEMEDLEKRFAMFVSLKDISNRVFKYEKMIHQMRYELNAEGRFLDSPDLLWENHNEERIHDQVVKHFDVKRRTELLNERLSYSLDFLHTLGEHVRHLYSVRLERMIIILITLELGVGVMGLLPGMSPHAIVSSLSPAAPASEE</sequence>
<feature type="region of interest" description="Disordered" evidence="2">
    <location>
        <begin position="125"/>
        <end position="161"/>
    </location>
</feature>
<organism evidence="4 5">
    <name type="scientific">Symbiodinium natans</name>
    <dbReference type="NCBI Taxonomy" id="878477"/>
    <lineage>
        <taxon>Eukaryota</taxon>
        <taxon>Sar</taxon>
        <taxon>Alveolata</taxon>
        <taxon>Dinophyceae</taxon>
        <taxon>Suessiales</taxon>
        <taxon>Symbiodiniaceae</taxon>
        <taxon>Symbiodinium</taxon>
    </lineage>
</organism>
<dbReference type="GO" id="GO:0005739">
    <property type="term" value="C:mitochondrion"/>
    <property type="evidence" value="ECO:0007669"/>
    <property type="project" value="UniProtKB-ARBA"/>
</dbReference>
<reference evidence="4" key="1">
    <citation type="submission" date="2021-02" db="EMBL/GenBank/DDBJ databases">
        <authorList>
            <person name="Dougan E. K."/>
            <person name="Rhodes N."/>
            <person name="Thang M."/>
            <person name="Chan C."/>
        </authorList>
    </citation>
    <scope>NUCLEOTIDE SEQUENCE</scope>
</reference>
<evidence type="ECO:0000256" key="2">
    <source>
        <dbReference type="SAM" id="MobiDB-lite"/>
    </source>
</evidence>
<dbReference type="Pfam" id="PF02582">
    <property type="entry name" value="DUF155"/>
    <property type="match status" value="1"/>
</dbReference>
<accession>A0A812RK02</accession>
<dbReference type="OrthoDB" id="429518at2759"/>
<dbReference type="InterPro" id="IPR003734">
    <property type="entry name" value="DUF155"/>
</dbReference>
<gene>
    <name evidence="4" type="primary">Rmnd1</name>
    <name evidence="4" type="ORF">SNAT2548_LOCUS24263</name>
</gene>
<evidence type="ECO:0000313" key="5">
    <source>
        <dbReference type="Proteomes" id="UP000604046"/>
    </source>
</evidence>
<comment type="caution">
    <text evidence="4">The sequence shown here is derived from an EMBL/GenBank/DDBJ whole genome shotgun (WGS) entry which is preliminary data.</text>
</comment>
<dbReference type="Proteomes" id="UP000604046">
    <property type="component" value="Unassembled WGS sequence"/>
</dbReference>
<dbReference type="PANTHER" id="PTHR16255:SF1">
    <property type="entry name" value="REQUIRED FOR MEIOTIC NUCLEAR DIVISION PROTEIN 1 HOMOLOG"/>
    <property type="match status" value="1"/>
</dbReference>
<dbReference type="PANTHER" id="PTHR16255">
    <property type="entry name" value="REQUIRED FOR MEIOTIC NUCLEAR DIVISION PROTEIN 1 HOMOLOG"/>
    <property type="match status" value="1"/>
</dbReference>
<protein>
    <submittedName>
        <fullName evidence="4">Rmnd1 protein</fullName>
    </submittedName>
</protein>
<dbReference type="InterPro" id="IPR051624">
    <property type="entry name" value="RMD1/Sad1-interacting"/>
</dbReference>
<proteinExistence type="inferred from homology"/>
<feature type="domain" description="DUF155" evidence="3">
    <location>
        <begin position="539"/>
        <end position="754"/>
    </location>
</feature>
<dbReference type="EMBL" id="CAJNDS010002352">
    <property type="protein sequence ID" value="CAE7445568.1"/>
    <property type="molecule type" value="Genomic_DNA"/>
</dbReference>
<name>A0A812RK02_9DINO</name>
<keyword evidence="5" id="KW-1185">Reference proteome</keyword>
<evidence type="ECO:0000256" key="1">
    <source>
        <dbReference type="ARBA" id="ARBA00008306"/>
    </source>
</evidence>
<comment type="similarity">
    <text evidence="1">Belongs to the RMD1/sif2 family.</text>
</comment>